<dbReference type="EMBL" id="CAJPDQ010000021">
    <property type="protein sequence ID" value="CAF9924269.1"/>
    <property type="molecule type" value="Genomic_DNA"/>
</dbReference>
<keyword evidence="3" id="KW-1185">Reference proteome</keyword>
<comment type="caution">
    <text evidence="2">The sequence shown here is derived from an EMBL/GenBank/DDBJ whole genome shotgun (WGS) entry which is preliminary data.</text>
</comment>
<evidence type="ECO:0000313" key="3">
    <source>
        <dbReference type="Proteomes" id="UP000664169"/>
    </source>
</evidence>
<protein>
    <submittedName>
        <fullName evidence="2">Uncharacterized protein</fullName>
    </submittedName>
</protein>
<dbReference type="OrthoDB" id="5429780at2759"/>
<organism evidence="2 3">
    <name type="scientific">Gomphillus americanus</name>
    <dbReference type="NCBI Taxonomy" id="1940652"/>
    <lineage>
        <taxon>Eukaryota</taxon>
        <taxon>Fungi</taxon>
        <taxon>Dikarya</taxon>
        <taxon>Ascomycota</taxon>
        <taxon>Pezizomycotina</taxon>
        <taxon>Lecanoromycetes</taxon>
        <taxon>OSLEUM clade</taxon>
        <taxon>Ostropomycetidae</taxon>
        <taxon>Ostropales</taxon>
        <taxon>Graphidaceae</taxon>
        <taxon>Gomphilloideae</taxon>
        <taxon>Gomphillus</taxon>
    </lineage>
</organism>
<feature type="compositionally biased region" description="Basic and acidic residues" evidence="1">
    <location>
        <begin position="55"/>
        <end position="66"/>
    </location>
</feature>
<name>A0A8H3FIW1_9LECA</name>
<evidence type="ECO:0000256" key="1">
    <source>
        <dbReference type="SAM" id="MobiDB-lite"/>
    </source>
</evidence>
<dbReference type="AlphaFoldDB" id="A0A8H3FIW1"/>
<dbReference type="Proteomes" id="UP000664169">
    <property type="component" value="Unassembled WGS sequence"/>
</dbReference>
<reference evidence="2" key="1">
    <citation type="submission" date="2021-03" db="EMBL/GenBank/DDBJ databases">
        <authorList>
            <person name="Tagirdzhanova G."/>
        </authorList>
    </citation>
    <scope>NUCLEOTIDE SEQUENCE</scope>
</reference>
<evidence type="ECO:0000313" key="2">
    <source>
        <dbReference type="EMBL" id="CAF9924269.1"/>
    </source>
</evidence>
<sequence>MPAQFQSFLKQADFAKAIFIWGPSHILNSIPEEQIRQRITEGDVLTLSQRPAKRPRTEASPDRDEVGINSAHRANHDPFLMARVRLAAMVPLAARLGCSQEDAGERYDQMLDRLEQYLKDNNFLSSNTKEEKGTIQQGFDRFFAMHDNAIILDQFTVEPSREEALHAFSTNLRRTNIKDKRGRTIKKETKPSEE</sequence>
<gene>
    <name evidence="2" type="ORF">GOMPHAMPRED_003575</name>
</gene>
<proteinExistence type="predicted"/>
<feature type="region of interest" description="Disordered" evidence="1">
    <location>
        <begin position="41"/>
        <end position="69"/>
    </location>
</feature>
<accession>A0A8H3FIW1</accession>